<dbReference type="PROSITE" id="PS50931">
    <property type="entry name" value="HTH_LYSR"/>
    <property type="match status" value="1"/>
</dbReference>
<dbReference type="CDD" id="cd05466">
    <property type="entry name" value="PBP2_LTTR_substrate"/>
    <property type="match status" value="1"/>
</dbReference>
<evidence type="ECO:0000256" key="1">
    <source>
        <dbReference type="ARBA" id="ARBA00009437"/>
    </source>
</evidence>
<dbReference type="SUPFAM" id="SSF53850">
    <property type="entry name" value="Periplasmic binding protein-like II"/>
    <property type="match status" value="1"/>
</dbReference>
<dbReference type="Gene3D" id="3.40.190.290">
    <property type="match status" value="1"/>
</dbReference>
<dbReference type="Pfam" id="PF03466">
    <property type="entry name" value="LysR_substrate"/>
    <property type="match status" value="1"/>
</dbReference>
<keyword evidence="3" id="KW-0238">DNA-binding</keyword>
<evidence type="ECO:0000313" key="7">
    <source>
        <dbReference type="Proteomes" id="UP001528672"/>
    </source>
</evidence>
<dbReference type="EMBL" id="JAQSIO010000005">
    <property type="protein sequence ID" value="MDD0815829.1"/>
    <property type="molecule type" value="Genomic_DNA"/>
</dbReference>
<keyword evidence="4" id="KW-0804">Transcription</keyword>
<dbReference type="Pfam" id="PF00126">
    <property type="entry name" value="HTH_1"/>
    <property type="match status" value="1"/>
</dbReference>
<comment type="caution">
    <text evidence="6">The sequence shown here is derived from an EMBL/GenBank/DDBJ whole genome shotgun (WGS) entry which is preliminary data.</text>
</comment>
<gene>
    <name evidence="6" type="ORF">PSQ39_14420</name>
</gene>
<reference evidence="6 7" key="1">
    <citation type="submission" date="2023-02" db="EMBL/GenBank/DDBJ databases">
        <title>Bacterial whole genome sequence for Curvibacter sp. HBC28.</title>
        <authorList>
            <person name="Le V."/>
            <person name="Ko S.-R."/>
            <person name="Ahn C.-Y."/>
            <person name="Oh H.-M."/>
        </authorList>
    </citation>
    <scope>NUCLEOTIDE SEQUENCE [LARGE SCALE GENOMIC DNA]</scope>
    <source>
        <strain evidence="6 7">HBC28</strain>
    </source>
</reference>
<evidence type="ECO:0000256" key="4">
    <source>
        <dbReference type="ARBA" id="ARBA00023163"/>
    </source>
</evidence>
<dbReference type="PANTHER" id="PTHR30126:SF77">
    <property type="entry name" value="TRANSCRIPTIONAL REGULATORY PROTEIN"/>
    <property type="match status" value="1"/>
</dbReference>
<keyword evidence="2" id="KW-0805">Transcription regulation</keyword>
<sequence>MNTRFIEAFLWSARLGSFRAAGERLHITQAAVAHRISSLEEDIGAKLFTRDPRELKLTAVGTRLLGYGERLLEIRQDIIALGRTDVQMLGLVRIGVIESVVHTWLVSFLENLRATYPGIEVQLTSETTRGLHRGLHERSLDIAVQTEHIDEPGIRSTACMPMPMGWVGAVDAPAVQDLRDLLAQPVLTMSPGSQPHEAVKQMFRDAGLPIGKVHCVSSISALVKLVSAGFGHAVMPLPPVVEHAQRGDIRFIQCDVQVPPQRVVVSHVEAVPASPDAIRVVADLACMASDRYTTSISDLQASALTVLTT</sequence>
<dbReference type="Proteomes" id="UP001528672">
    <property type="component" value="Unassembled WGS sequence"/>
</dbReference>
<dbReference type="InterPro" id="IPR036388">
    <property type="entry name" value="WH-like_DNA-bd_sf"/>
</dbReference>
<evidence type="ECO:0000256" key="2">
    <source>
        <dbReference type="ARBA" id="ARBA00023015"/>
    </source>
</evidence>
<proteinExistence type="inferred from homology"/>
<dbReference type="PRINTS" id="PR00039">
    <property type="entry name" value="HTHLYSR"/>
</dbReference>
<dbReference type="RefSeq" id="WP_273927527.1">
    <property type="nucleotide sequence ID" value="NZ_JAQSIO010000005.1"/>
</dbReference>
<comment type="similarity">
    <text evidence="1">Belongs to the LysR transcriptional regulatory family.</text>
</comment>
<evidence type="ECO:0000313" key="6">
    <source>
        <dbReference type="EMBL" id="MDD0815829.1"/>
    </source>
</evidence>
<keyword evidence="7" id="KW-1185">Reference proteome</keyword>
<evidence type="ECO:0000256" key="3">
    <source>
        <dbReference type="ARBA" id="ARBA00023125"/>
    </source>
</evidence>
<dbReference type="Gene3D" id="1.10.10.10">
    <property type="entry name" value="Winged helix-like DNA-binding domain superfamily/Winged helix DNA-binding domain"/>
    <property type="match status" value="1"/>
</dbReference>
<dbReference type="InterPro" id="IPR036390">
    <property type="entry name" value="WH_DNA-bd_sf"/>
</dbReference>
<organism evidence="6 7">
    <name type="scientific">Curvibacter microcysteis</name>
    <dbReference type="NCBI Taxonomy" id="3026419"/>
    <lineage>
        <taxon>Bacteria</taxon>
        <taxon>Pseudomonadati</taxon>
        <taxon>Pseudomonadota</taxon>
        <taxon>Betaproteobacteria</taxon>
        <taxon>Burkholderiales</taxon>
        <taxon>Comamonadaceae</taxon>
        <taxon>Curvibacter</taxon>
    </lineage>
</organism>
<dbReference type="SUPFAM" id="SSF46785">
    <property type="entry name" value="Winged helix' DNA-binding domain"/>
    <property type="match status" value="1"/>
</dbReference>
<evidence type="ECO:0000259" key="5">
    <source>
        <dbReference type="PROSITE" id="PS50931"/>
    </source>
</evidence>
<accession>A0ABT5MGW4</accession>
<dbReference type="PANTHER" id="PTHR30126">
    <property type="entry name" value="HTH-TYPE TRANSCRIPTIONAL REGULATOR"/>
    <property type="match status" value="1"/>
</dbReference>
<name>A0ABT5MGW4_9BURK</name>
<dbReference type="InterPro" id="IPR005119">
    <property type="entry name" value="LysR_subst-bd"/>
</dbReference>
<feature type="domain" description="HTH lysR-type" evidence="5">
    <location>
        <begin position="1"/>
        <end position="58"/>
    </location>
</feature>
<protein>
    <submittedName>
        <fullName evidence="6">LysR family transcriptional regulator</fullName>
    </submittedName>
</protein>
<dbReference type="InterPro" id="IPR000847">
    <property type="entry name" value="LysR_HTH_N"/>
</dbReference>